<reference evidence="1" key="1">
    <citation type="submission" date="2021-06" db="EMBL/GenBank/DDBJ databases">
        <authorList>
            <person name="Kallberg Y."/>
            <person name="Tangrot J."/>
            <person name="Rosling A."/>
        </authorList>
    </citation>
    <scope>NUCLEOTIDE SEQUENCE</scope>
    <source>
        <strain evidence="1">AU212A</strain>
    </source>
</reference>
<name>A0ACA9LYV4_9GLOM</name>
<keyword evidence="2" id="KW-1185">Reference proteome</keyword>
<sequence>MCFSTAKWKREEVRDHKFAFIDVDSFNDKKLCSIKRIQYAFIFLVILKTVLVYIADVWTAVILLIFNRWSSTVNPAIPIYISKWIYVGCIFASFILLVLEARKARSVMKSDDISFAFTNLIAYKCYTFGWKRLVFAEMPRQAINAFTLYSFIPLNTAKKYLDITYYSDDMSQRIVVGLMAFSLIIFIFSALRILFAAILYVPLICMIRGNLKEYCCHKIDKSELLKRRRKKHLESVKKDKKKNGTFIEPKLPNVDDSPLPPYVKSSTLPFLPDRIQTNSPEPLIGPPPYGSKAATPNYGSKAATPNYGSRAATLNYGSSVATPNYGQVSQYHPYHAETVDYPQQPYSKHRPPPSPQINSFPMNQNNFGSVSEPILTFRQNQCDPIIAPQPVLPDMGNQPQPYHNNRRPSQPNAFPINQHNVILPEYSYNNLHSASEPVPIFRQNQHDQIIARQNQYDPQQVVSDIGNLQQPYDNNLQHLYDNNGPSQSGSFPINKSNIPA</sequence>
<evidence type="ECO:0000313" key="1">
    <source>
        <dbReference type="EMBL" id="CAG8556809.1"/>
    </source>
</evidence>
<feature type="non-terminal residue" evidence="1">
    <location>
        <position position="500"/>
    </location>
</feature>
<gene>
    <name evidence="1" type="ORF">SCALOS_LOCUS5370</name>
</gene>
<dbReference type="EMBL" id="CAJVPM010008639">
    <property type="protein sequence ID" value="CAG8556809.1"/>
    <property type="molecule type" value="Genomic_DNA"/>
</dbReference>
<protein>
    <submittedName>
        <fullName evidence="1">3984_t:CDS:1</fullName>
    </submittedName>
</protein>
<evidence type="ECO:0000313" key="2">
    <source>
        <dbReference type="Proteomes" id="UP000789860"/>
    </source>
</evidence>
<proteinExistence type="predicted"/>
<comment type="caution">
    <text evidence="1">The sequence shown here is derived from an EMBL/GenBank/DDBJ whole genome shotgun (WGS) entry which is preliminary data.</text>
</comment>
<accession>A0ACA9LYV4</accession>
<organism evidence="1 2">
    <name type="scientific">Scutellospora calospora</name>
    <dbReference type="NCBI Taxonomy" id="85575"/>
    <lineage>
        <taxon>Eukaryota</taxon>
        <taxon>Fungi</taxon>
        <taxon>Fungi incertae sedis</taxon>
        <taxon>Mucoromycota</taxon>
        <taxon>Glomeromycotina</taxon>
        <taxon>Glomeromycetes</taxon>
        <taxon>Diversisporales</taxon>
        <taxon>Gigasporaceae</taxon>
        <taxon>Scutellospora</taxon>
    </lineage>
</organism>
<dbReference type="Proteomes" id="UP000789860">
    <property type="component" value="Unassembled WGS sequence"/>
</dbReference>